<keyword evidence="2" id="KW-0175">Coiled coil</keyword>
<evidence type="ECO:0000313" key="4">
    <source>
        <dbReference type="EMBL" id="OQR77202.1"/>
    </source>
</evidence>
<evidence type="ECO:0000313" key="5">
    <source>
        <dbReference type="Proteomes" id="UP000192247"/>
    </source>
</evidence>
<dbReference type="STRING" id="418985.A0A1V9XUU9"/>
<feature type="region of interest" description="Disordered" evidence="3">
    <location>
        <begin position="104"/>
        <end position="150"/>
    </location>
</feature>
<dbReference type="FunCoup" id="A0A1V9XUU9">
    <property type="interactions" value="806"/>
</dbReference>
<evidence type="ECO:0000256" key="1">
    <source>
        <dbReference type="ARBA" id="ARBA00006290"/>
    </source>
</evidence>
<reference evidence="4 5" key="1">
    <citation type="journal article" date="2017" name="Gigascience">
        <title>Draft genome of the honey bee ectoparasitic mite, Tropilaelaps mercedesae, is shaped by the parasitic life history.</title>
        <authorList>
            <person name="Dong X."/>
            <person name="Armstrong S.D."/>
            <person name="Xia D."/>
            <person name="Makepeace B.L."/>
            <person name="Darby A.C."/>
            <person name="Kadowaki T."/>
        </authorList>
    </citation>
    <scope>NUCLEOTIDE SEQUENCE [LARGE SCALE GENOMIC DNA]</scope>
    <source>
        <strain evidence="4">Wuxi-XJTLU</strain>
    </source>
</reference>
<name>A0A1V9XUU9_9ACAR</name>
<comment type="similarity">
    <text evidence="1">Belongs to the CCDC53 family.</text>
</comment>
<accession>A0A1V9XUU9</accession>
<protein>
    <submittedName>
        <fullName evidence="4">WASH complex subunit CCDC53-like</fullName>
    </submittedName>
</protein>
<dbReference type="GO" id="GO:0030041">
    <property type="term" value="P:actin filament polymerization"/>
    <property type="evidence" value="ECO:0007669"/>
    <property type="project" value="TreeGrafter"/>
</dbReference>
<feature type="compositionally biased region" description="Polar residues" evidence="3">
    <location>
        <begin position="141"/>
        <end position="150"/>
    </location>
</feature>
<dbReference type="InterPro" id="IPR019309">
    <property type="entry name" value="WASHC3"/>
</dbReference>
<comment type="caution">
    <text evidence="4">The sequence shown here is derived from an EMBL/GenBank/DDBJ whole genome shotgun (WGS) entry which is preliminary data.</text>
</comment>
<dbReference type="AlphaFoldDB" id="A0A1V9XUU9"/>
<organism evidence="4 5">
    <name type="scientific">Tropilaelaps mercedesae</name>
    <dbReference type="NCBI Taxonomy" id="418985"/>
    <lineage>
        <taxon>Eukaryota</taxon>
        <taxon>Metazoa</taxon>
        <taxon>Ecdysozoa</taxon>
        <taxon>Arthropoda</taxon>
        <taxon>Chelicerata</taxon>
        <taxon>Arachnida</taxon>
        <taxon>Acari</taxon>
        <taxon>Parasitiformes</taxon>
        <taxon>Mesostigmata</taxon>
        <taxon>Gamasina</taxon>
        <taxon>Dermanyssoidea</taxon>
        <taxon>Laelapidae</taxon>
        <taxon>Tropilaelaps</taxon>
    </lineage>
</organism>
<keyword evidence="5" id="KW-1185">Reference proteome</keyword>
<dbReference type="Pfam" id="PF10152">
    <property type="entry name" value="CCDC53"/>
    <property type="match status" value="1"/>
</dbReference>
<evidence type="ECO:0000256" key="3">
    <source>
        <dbReference type="SAM" id="MobiDB-lite"/>
    </source>
</evidence>
<dbReference type="PANTHER" id="PTHR13015:SF0">
    <property type="entry name" value="WASH COMPLEX SUBUNIT 3"/>
    <property type="match status" value="1"/>
</dbReference>
<dbReference type="GO" id="GO:0006887">
    <property type="term" value="P:exocytosis"/>
    <property type="evidence" value="ECO:0007669"/>
    <property type="project" value="TreeGrafter"/>
</dbReference>
<evidence type="ECO:0000256" key="2">
    <source>
        <dbReference type="SAM" id="Coils"/>
    </source>
</evidence>
<feature type="coiled-coil region" evidence="2">
    <location>
        <begin position="38"/>
        <end position="65"/>
    </location>
</feature>
<proteinExistence type="inferred from homology"/>
<dbReference type="EMBL" id="MNPL01003837">
    <property type="protein sequence ID" value="OQR77202.1"/>
    <property type="molecule type" value="Genomic_DNA"/>
</dbReference>
<dbReference type="GO" id="GO:0071203">
    <property type="term" value="C:WASH complex"/>
    <property type="evidence" value="ECO:0007669"/>
    <property type="project" value="InterPro"/>
</dbReference>
<dbReference type="PANTHER" id="PTHR13015">
    <property type="entry name" value="PROTEIN AD-016-RELATED"/>
    <property type="match status" value="1"/>
</dbReference>
<dbReference type="OrthoDB" id="268027at2759"/>
<sequence>MDSDGLPIIGRNVDLNKVPAIPQKRTVAFINHYLSRSAQILNEVSAAAERQLEKALVQLQQLEAGVCILEGKLDSIPGLTDGITLESELETEMAMCQKVVTAQPSSYIQSEDPIKMGKSPTEDPGLSQKPPPVAFEESMVDNGTTISHHP</sequence>
<dbReference type="InParanoid" id="A0A1V9XUU9"/>
<dbReference type="Proteomes" id="UP000192247">
    <property type="component" value="Unassembled WGS sequence"/>
</dbReference>
<gene>
    <name evidence="4" type="ORF">BIW11_07264</name>
</gene>